<organism evidence="1 2">
    <name type="scientific">Poseidonocella pacifica</name>
    <dbReference type="NCBI Taxonomy" id="871651"/>
    <lineage>
        <taxon>Bacteria</taxon>
        <taxon>Pseudomonadati</taxon>
        <taxon>Pseudomonadota</taxon>
        <taxon>Alphaproteobacteria</taxon>
        <taxon>Rhodobacterales</taxon>
        <taxon>Roseobacteraceae</taxon>
        <taxon>Poseidonocella</taxon>
    </lineage>
</organism>
<keyword evidence="2" id="KW-1185">Reference proteome</keyword>
<accession>A0A1I0WAM6</accession>
<dbReference type="AlphaFoldDB" id="A0A1I0WAM6"/>
<evidence type="ECO:0000313" key="1">
    <source>
        <dbReference type="EMBL" id="SFA85654.1"/>
    </source>
</evidence>
<dbReference type="OrthoDB" id="9836046at2"/>
<evidence type="ECO:0000313" key="2">
    <source>
        <dbReference type="Proteomes" id="UP000198796"/>
    </source>
</evidence>
<dbReference type="Proteomes" id="UP000198796">
    <property type="component" value="Unassembled WGS sequence"/>
</dbReference>
<gene>
    <name evidence="1" type="ORF">SAMN05421688_1200</name>
</gene>
<name>A0A1I0WAM6_9RHOB</name>
<protein>
    <submittedName>
        <fullName evidence="1">Uncharacterized protein</fullName>
    </submittedName>
</protein>
<reference evidence="1 2" key="1">
    <citation type="submission" date="2016-10" db="EMBL/GenBank/DDBJ databases">
        <authorList>
            <person name="de Groot N.N."/>
        </authorList>
    </citation>
    <scope>NUCLEOTIDE SEQUENCE [LARGE SCALE GENOMIC DNA]</scope>
    <source>
        <strain evidence="1 2">DSM 29316</strain>
    </source>
</reference>
<dbReference type="RefSeq" id="WP_092061713.1">
    <property type="nucleotide sequence ID" value="NZ_FOJU01000002.1"/>
</dbReference>
<sequence length="250" mass="27421">MFKKIGIAAAGLVVFVLLAIWFADITPKDIAAANAFTSAPGAQPLSAGDVVVLKKGGGLAKLCDAIVDPSDIEMQDAADVYYNRASRYVHWAAAISSRFGLVDEDKISAVTELGGLPFVGGTSSLTRRVFEYNDQKNCECDTARSMSFGERVCVVSASLIETREMQVMQDGERITRPVRRALGVQLRRHPVFVPPETYESCNVPYTEAAKIAEQQLCEDDGWPSDVRVRRYFNLIDRRPLPQSISVPSDS</sequence>
<proteinExistence type="predicted"/>
<dbReference type="EMBL" id="FOJU01000002">
    <property type="protein sequence ID" value="SFA85654.1"/>
    <property type="molecule type" value="Genomic_DNA"/>
</dbReference>